<dbReference type="Proteomes" id="UP000249739">
    <property type="component" value="Unassembled WGS sequence"/>
</dbReference>
<dbReference type="InterPro" id="IPR050553">
    <property type="entry name" value="Thioredoxin_ResA/DsbE_sf"/>
</dbReference>
<accession>A0A2W5FCV1</accession>
<dbReference type="GO" id="GO:0016491">
    <property type="term" value="F:oxidoreductase activity"/>
    <property type="evidence" value="ECO:0007669"/>
    <property type="project" value="InterPro"/>
</dbReference>
<evidence type="ECO:0000259" key="2">
    <source>
        <dbReference type="PROSITE" id="PS51352"/>
    </source>
</evidence>
<keyword evidence="1" id="KW-0472">Membrane</keyword>
<comment type="caution">
    <text evidence="3">The sequence shown here is derived from an EMBL/GenBank/DDBJ whole genome shotgun (WGS) entry which is preliminary data.</text>
</comment>
<dbReference type="SUPFAM" id="SSF52833">
    <property type="entry name" value="Thioredoxin-like"/>
    <property type="match status" value="1"/>
</dbReference>
<feature type="domain" description="Thioredoxin" evidence="2">
    <location>
        <begin position="61"/>
        <end position="203"/>
    </location>
</feature>
<gene>
    <name evidence="3" type="ORF">DI586_10570</name>
</gene>
<feature type="transmembrane region" description="Helical" evidence="1">
    <location>
        <begin position="12"/>
        <end position="33"/>
    </location>
</feature>
<organism evidence="3 4">
    <name type="scientific">Micavibrio aeruginosavorus</name>
    <dbReference type="NCBI Taxonomy" id="349221"/>
    <lineage>
        <taxon>Bacteria</taxon>
        <taxon>Pseudomonadati</taxon>
        <taxon>Bdellovibrionota</taxon>
        <taxon>Bdellovibrionia</taxon>
        <taxon>Bdellovibrionales</taxon>
        <taxon>Pseudobdellovibrionaceae</taxon>
        <taxon>Micavibrio</taxon>
    </lineage>
</organism>
<dbReference type="PROSITE" id="PS51352">
    <property type="entry name" value="THIOREDOXIN_2"/>
    <property type="match status" value="1"/>
</dbReference>
<dbReference type="EMBL" id="QFOT01000161">
    <property type="protein sequence ID" value="PZP53885.1"/>
    <property type="molecule type" value="Genomic_DNA"/>
</dbReference>
<reference evidence="3 4" key="1">
    <citation type="submission" date="2017-08" db="EMBL/GenBank/DDBJ databases">
        <title>Infants hospitalized years apart are colonized by the same room-sourced microbial strains.</title>
        <authorList>
            <person name="Brooks B."/>
            <person name="Olm M.R."/>
            <person name="Firek B.A."/>
            <person name="Baker R."/>
            <person name="Thomas B.C."/>
            <person name="Morowitz M.J."/>
            <person name="Banfield J.F."/>
        </authorList>
    </citation>
    <scope>NUCLEOTIDE SEQUENCE [LARGE SCALE GENOMIC DNA]</scope>
    <source>
        <strain evidence="3">S2_006_000_R2_64</strain>
    </source>
</reference>
<evidence type="ECO:0000313" key="3">
    <source>
        <dbReference type="EMBL" id="PZP53885.1"/>
    </source>
</evidence>
<dbReference type="InterPro" id="IPR013740">
    <property type="entry name" value="Redoxin"/>
</dbReference>
<dbReference type="Pfam" id="PF08534">
    <property type="entry name" value="Redoxin"/>
    <property type="match status" value="1"/>
</dbReference>
<dbReference type="Gene3D" id="3.40.30.10">
    <property type="entry name" value="Glutaredoxin"/>
    <property type="match status" value="1"/>
</dbReference>
<evidence type="ECO:0000313" key="4">
    <source>
        <dbReference type="Proteomes" id="UP000249739"/>
    </source>
</evidence>
<dbReference type="InterPro" id="IPR036249">
    <property type="entry name" value="Thioredoxin-like_sf"/>
</dbReference>
<evidence type="ECO:0000256" key="1">
    <source>
        <dbReference type="SAM" id="Phobius"/>
    </source>
</evidence>
<proteinExistence type="predicted"/>
<sequence length="205" mass="22890">MPETEKSSQNPNFIKLLATMLAMLALMGGFLMLPGPADMREQAYAIPVGRFLDSFHDVREMTDGQSLPDVALLSPEGRKVDMKAITKGHITIVNFWATWCAPCIEELPSLAKFQASNPDILTMPVSLDMQKSVEDLAVFFAKDELKELRWFYDDSGNLRKQLSLPVYPSTYVLDKNGKIIYILQGPSDWSSSDASAFAKYLLSKS</sequence>
<dbReference type="PANTHER" id="PTHR42852:SF13">
    <property type="entry name" value="PROTEIN DIPZ"/>
    <property type="match status" value="1"/>
</dbReference>
<dbReference type="AlphaFoldDB" id="A0A2W5FCV1"/>
<keyword evidence="1" id="KW-1133">Transmembrane helix</keyword>
<dbReference type="PANTHER" id="PTHR42852">
    <property type="entry name" value="THIOL:DISULFIDE INTERCHANGE PROTEIN DSBE"/>
    <property type="match status" value="1"/>
</dbReference>
<name>A0A2W5FCV1_9BACT</name>
<protein>
    <recommendedName>
        <fullName evidence="2">Thioredoxin domain-containing protein</fullName>
    </recommendedName>
</protein>
<dbReference type="InterPro" id="IPR013766">
    <property type="entry name" value="Thioredoxin_domain"/>
</dbReference>
<dbReference type="CDD" id="cd02966">
    <property type="entry name" value="TlpA_like_family"/>
    <property type="match status" value="1"/>
</dbReference>
<keyword evidence="1" id="KW-0812">Transmembrane</keyword>